<organism evidence="1 2">
    <name type="scientific">Porphyromonas uenonis 60-3</name>
    <dbReference type="NCBI Taxonomy" id="596327"/>
    <lineage>
        <taxon>Bacteria</taxon>
        <taxon>Pseudomonadati</taxon>
        <taxon>Bacteroidota</taxon>
        <taxon>Bacteroidia</taxon>
        <taxon>Bacteroidales</taxon>
        <taxon>Porphyromonadaceae</taxon>
        <taxon>Porphyromonas</taxon>
    </lineage>
</organism>
<name>C2M9T2_9PORP</name>
<proteinExistence type="predicted"/>
<gene>
    <name evidence="1" type="ORF">PORUE0001_1553</name>
</gene>
<dbReference type="EMBL" id="ACLR01000047">
    <property type="protein sequence ID" value="EEK17511.1"/>
    <property type="molecule type" value="Genomic_DNA"/>
</dbReference>
<dbReference type="STRING" id="596327.PORUE0001_1553"/>
<sequence length="91" mass="10602">MDTRTERSYFLLFLFPPEEISNSSRENDISSRSREIKVRKNEMKLRKKDFEVPKNFFVPPWRILVFYRGNFDFLGGVVSGASKGVGVHRGS</sequence>
<comment type="caution">
    <text evidence="1">The sequence shown here is derived from an EMBL/GenBank/DDBJ whole genome shotgun (WGS) entry which is preliminary data.</text>
</comment>
<dbReference type="Proteomes" id="UP000003303">
    <property type="component" value="Unassembled WGS sequence"/>
</dbReference>
<accession>C2M9T2</accession>
<keyword evidence="2" id="KW-1185">Reference proteome</keyword>
<protein>
    <submittedName>
        <fullName evidence="1">Uncharacterized protein</fullName>
    </submittedName>
</protein>
<evidence type="ECO:0000313" key="2">
    <source>
        <dbReference type="Proteomes" id="UP000003303"/>
    </source>
</evidence>
<reference evidence="1 2" key="1">
    <citation type="submission" date="2009-04" db="EMBL/GenBank/DDBJ databases">
        <authorList>
            <person name="Sebastian Y."/>
            <person name="Madupu R."/>
            <person name="Durkin A.S."/>
            <person name="Torralba M."/>
            <person name="Methe B."/>
            <person name="Sutton G.G."/>
            <person name="Strausberg R.L."/>
            <person name="Nelson K.E."/>
        </authorList>
    </citation>
    <scope>NUCLEOTIDE SEQUENCE [LARGE SCALE GENOMIC DNA]</scope>
    <source>
        <strain evidence="1 2">60-3</strain>
    </source>
</reference>
<evidence type="ECO:0000313" key="1">
    <source>
        <dbReference type="EMBL" id="EEK17511.1"/>
    </source>
</evidence>
<dbReference type="AlphaFoldDB" id="C2M9T2"/>